<reference evidence="1" key="1">
    <citation type="submission" date="2021-06" db="EMBL/GenBank/DDBJ databases">
        <authorList>
            <person name="Kallberg Y."/>
            <person name="Tangrot J."/>
            <person name="Rosling A."/>
        </authorList>
    </citation>
    <scope>NUCLEOTIDE SEQUENCE</scope>
    <source>
        <strain evidence="1">28 12/20/2015</strain>
    </source>
</reference>
<protein>
    <submittedName>
        <fullName evidence="1">9816_t:CDS:1</fullName>
    </submittedName>
</protein>
<comment type="caution">
    <text evidence="1">The sequence shown here is derived from an EMBL/GenBank/DDBJ whole genome shotgun (WGS) entry which is preliminary data.</text>
</comment>
<gene>
    <name evidence="1" type="ORF">SPELUC_LOCUS760</name>
</gene>
<evidence type="ECO:0000313" key="1">
    <source>
        <dbReference type="EMBL" id="CAG8450372.1"/>
    </source>
</evidence>
<keyword evidence="2" id="KW-1185">Reference proteome</keyword>
<dbReference type="Proteomes" id="UP000789366">
    <property type="component" value="Unassembled WGS sequence"/>
</dbReference>
<sequence>MSPDENSEPHYSITFERNFHDELVIDYELVEATNNKEHEFNEQDYTELQMLKCPTFNPIQNVQLLHRRYATLLHEYQLEIVILLSLFQLFFTDKQLNSMVVNTNIYEQVKGVHKISAVEDLWNSDEKKATHEIKRFMSMVTDTNILSKEFRNNLAWDLIKDTLDNKLSQNEIPSQASSKGKRVAHVTKNFELPLTRLLDGDHLVEWREKREACIYCYYLLLRGEKAINYDNPYRAICSVLNVKHYCVALKPDRIVLGTSILKNYEDFYINCLNLD</sequence>
<name>A0ACA9K3T1_9GLOM</name>
<evidence type="ECO:0000313" key="2">
    <source>
        <dbReference type="Proteomes" id="UP000789366"/>
    </source>
</evidence>
<accession>A0ACA9K3T1</accession>
<proteinExistence type="predicted"/>
<organism evidence="1 2">
    <name type="scientific">Cetraspora pellucida</name>
    <dbReference type="NCBI Taxonomy" id="1433469"/>
    <lineage>
        <taxon>Eukaryota</taxon>
        <taxon>Fungi</taxon>
        <taxon>Fungi incertae sedis</taxon>
        <taxon>Mucoromycota</taxon>
        <taxon>Glomeromycotina</taxon>
        <taxon>Glomeromycetes</taxon>
        <taxon>Diversisporales</taxon>
        <taxon>Gigasporaceae</taxon>
        <taxon>Cetraspora</taxon>
    </lineage>
</organism>
<dbReference type="EMBL" id="CAJVPW010000328">
    <property type="protein sequence ID" value="CAG8450372.1"/>
    <property type="molecule type" value="Genomic_DNA"/>
</dbReference>